<dbReference type="InterPro" id="IPR049071">
    <property type="entry name" value="MPI_cupin_dom"/>
</dbReference>
<dbReference type="GO" id="GO:0008270">
    <property type="term" value="F:zinc ion binding"/>
    <property type="evidence" value="ECO:0007669"/>
    <property type="project" value="UniProtKB-UniRule"/>
</dbReference>
<evidence type="ECO:0000256" key="7">
    <source>
        <dbReference type="PIRNR" id="PIRNR036894"/>
    </source>
</evidence>
<dbReference type="GO" id="GO:0004476">
    <property type="term" value="F:mannose-6-phosphate isomerase activity"/>
    <property type="evidence" value="ECO:0007669"/>
    <property type="project" value="UniProtKB-UniRule"/>
</dbReference>
<dbReference type="PANTHER" id="PTHR42742:SF3">
    <property type="entry name" value="FRUCTOKINASE"/>
    <property type="match status" value="1"/>
</dbReference>
<evidence type="ECO:0000256" key="4">
    <source>
        <dbReference type="ARBA" id="ARBA00022723"/>
    </source>
</evidence>
<comment type="cofactor">
    <cofactor evidence="8">
        <name>Zn(2+)</name>
        <dbReference type="ChEBI" id="CHEBI:29105"/>
    </cofactor>
    <text evidence="8">Binds 1 zinc ion per subunit.</text>
</comment>
<evidence type="ECO:0000313" key="12">
    <source>
        <dbReference type="EMBL" id="KRL64986.1"/>
    </source>
</evidence>
<feature type="active site" evidence="9">
    <location>
        <position position="198"/>
    </location>
</feature>
<dbReference type="InterPro" id="IPR051804">
    <property type="entry name" value="Carb_Metab_Reg_Kinase/Isom"/>
</dbReference>
<evidence type="ECO:0000256" key="5">
    <source>
        <dbReference type="ARBA" id="ARBA00022833"/>
    </source>
</evidence>
<dbReference type="CDD" id="cd07010">
    <property type="entry name" value="cupin_PMI_type_I_N_bac"/>
    <property type="match status" value="1"/>
</dbReference>
<keyword evidence="6 7" id="KW-0413">Isomerase</keyword>
<dbReference type="PATRIC" id="fig|1423739.3.peg.815"/>
<evidence type="ECO:0000256" key="8">
    <source>
        <dbReference type="PIRSR" id="PIRSR036894-1"/>
    </source>
</evidence>
<dbReference type="Pfam" id="PF20511">
    <property type="entry name" value="PMI_typeI_cat"/>
    <property type="match status" value="1"/>
</dbReference>
<proteinExistence type="inferred from homology"/>
<dbReference type="STRING" id="1423739.FC85_GL000781"/>
<feature type="binding site" evidence="8">
    <location>
        <position position="104"/>
    </location>
    <ligand>
        <name>Zn(2+)</name>
        <dbReference type="ChEBI" id="CHEBI:29105"/>
    </ligand>
</feature>
<feature type="binding site" evidence="8">
    <location>
        <position position="178"/>
    </location>
    <ligand>
        <name>Zn(2+)</name>
        <dbReference type="ChEBI" id="CHEBI:29105"/>
    </ligand>
</feature>
<dbReference type="InterPro" id="IPR014628">
    <property type="entry name" value="Man6P_isomerase_Firm_short"/>
</dbReference>
<comment type="similarity">
    <text evidence="2 7">Belongs to the mannose-6-phosphate isomerase type 1 family.</text>
</comment>
<dbReference type="PANTHER" id="PTHR42742">
    <property type="entry name" value="TRANSCRIPTIONAL REPRESSOR MPRA"/>
    <property type="match status" value="1"/>
</dbReference>
<evidence type="ECO:0000256" key="3">
    <source>
        <dbReference type="ARBA" id="ARBA00011956"/>
    </source>
</evidence>
<evidence type="ECO:0000259" key="10">
    <source>
        <dbReference type="Pfam" id="PF20511"/>
    </source>
</evidence>
<evidence type="ECO:0000259" key="11">
    <source>
        <dbReference type="Pfam" id="PF21621"/>
    </source>
</evidence>
<evidence type="ECO:0000256" key="1">
    <source>
        <dbReference type="ARBA" id="ARBA00000757"/>
    </source>
</evidence>
<dbReference type="Pfam" id="PF21621">
    <property type="entry name" value="MPI_cupin_dom"/>
    <property type="match status" value="1"/>
</dbReference>
<gene>
    <name evidence="12" type="ORF">FC85_GL000781</name>
</gene>
<dbReference type="InterPro" id="IPR011051">
    <property type="entry name" value="RmlC_Cupin_sf"/>
</dbReference>
<dbReference type="EC" id="5.3.1.8" evidence="3 7"/>
<organism evidence="12 13">
    <name type="scientific">Lentilactobacillus diolivorans DSM 14421</name>
    <dbReference type="NCBI Taxonomy" id="1423739"/>
    <lineage>
        <taxon>Bacteria</taxon>
        <taxon>Bacillati</taxon>
        <taxon>Bacillota</taxon>
        <taxon>Bacilli</taxon>
        <taxon>Lactobacillales</taxon>
        <taxon>Lactobacillaceae</taxon>
        <taxon>Lentilactobacillus</taxon>
    </lineage>
</organism>
<accession>A0A0R1SEN7</accession>
<keyword evidence="4 7" id="KW-0479">Metal-binding</keyword>
<feature type="domain" description="Mannose-6-phosphate isomerase cupin" evidence="11">
    <location>
        <begin position="245"/>
        <end position="320"/>
    </location>
</feature>
<name>A0A0R1SEN7_9LACO</name>
<dbReference type="EMBL" id="AZEY01000079">
    <property type="protein sequence ID" value="KRL64986.1"/>
    <property type="molecule type" value="Genomic_DNA"/>
</dbReference>
<dbReference type="InterPro" id="IPR001250">
    <property type="entry name" value="Man6P_Isoase-1"/>
</dbReference>
<dbReference type="PIRSF" id="PIRSF036894">
    <property type="entry name" value="PMI_Firm_short"/>
    <property type="match status" value="1"/>
</dbReference>
<keyword evidence="5 7" id="KW-0862">Zinc</keyword>
<feature type="domain" description="Phosphomannose isomerase type I catalytic" evidence="10">
    <location>
        <begin position="13"/>
        <end position="112"/>
    </location>
</feature>
<feature type="binding site" evidence="8">
    <location>
        <position position="121"/>
    </location>
    <ligand>
        <name>Zn(2+)</name>
        <dbReference type="ChEBI" id="CHEBI:29105"/>
    </ligand>
</feature>
<dbReference type="NCBIfam" id="TIGR00218">
    <property type="entry name" value="manA"/>
    <property type="match status" value="1"/>
</dbReference>
<comment type="caution">
    <text evidence="12">The sequence shown here is derived from an EMBL/GenBank/DDBJ whole genome shotgun (WGS) entry which is preliminary data.</text>
</comment>
<dbReference type="InterPro" id="IPR046457">
    <property type="entry name" value="PMI_typeI_cat"/>
</dbReference>
<evidence type="ECO:0000256" key="6">
    <source>
        <dbReference type="ARBA" id="ARBA00023235"/>
    </source>
</evidence>
<evidence type="ECO:0000256" key="2">
    <source>
        <dbReference type="ARBA" id="ARBA00010772"/>
    </source>
</evidence>
<dbReference type="InterPro" id="IPR014710">
    <property type="entry name" value="RmlC-like_jellyroll"/>
</dbReference>
<dbReference type="AlphaFoldDB" id="A0A0R1SEN7"/>
<reference evidence="12 13" key="1">
    <citation type="journal article" date="2015" name="Genome Announc.">
        <title>Expanding the biotechnology potential of lactobacilli through comparative genomics of 213 strains and associated genera.</title>
        <authorList>
            <person name="Sun Z."/>
            <person name="Harris H.M."/>
            <person name="McCann A."/>
            <person name="Guo C."/>
            <person name="Argimon S."/>
            <person name="Zhang W."/>
            <person name="Yang X."/>
            <person name="Jeffery I.B."/>
            <person name="Cooney J.C."/>
            <person name="Kagawa T.F."/>
            <person name="Liu W."/>
            <person name="Song Y."/>
            <person name="Salvetti E."/>
            <person name="Wrobel A."/>
            <person name="Rasinkangas P."/>
            <person name="Parkhill J."/>
            <person name="Rea M.C."/>
            <person name="O'Sullivan O."/>
            <person name="Ritari J."/>
            <person name="Douillard F.P."/>
            <person name="Paul Ross R."/>
            <person name="Yang R."/>
            <person name="Briner A.E."/>
            <person name="Felis G.E."/>
            <person name="de Vos W.M."/>
            <person name="Barrangou R."/>
            <person name="Klaenhammer T.R."/>
            <person name="Caufield P.W."/>
            <person name="Cui Y."/>
            <person name="Zhang H."/>
            <person name="O'Toole P.W."/>
        </authorList>
    </citation>
    <scope>NUCLEOTIDE SEQUENCE [LARGE SCALE GENOMIC DNA]</scope>
    <source>
        <strain evidence="12 13">DSM 14421</strain>
    </source>
</reference>
<evidence type="ECO:0000256" key="9">
    <source>
        <dbReference type="PIRSR" id="PIRSR036894-2"/>
    </source>
</evidence>
<protein>
    <recommendedName>
        <fullName evidence="3 7">Mannose-6-phosphate isomerase</fullName>
        <ecNumber evidence="3 7">5.3.1.8</ecNumber>
    </recommendedName>
</protein>
<dbReference type="GO" id="GO:0005975">
    <property type="term" value="P:carbohydrate metabolic process"/>
    <property type="evidence" value="ECO:0007669"/>
    <property type="project" value="UniProtKB-UniRule"/>
</dbReference>
<dbReference type="Gene3D" id="2.60.120.10">
    <property type="entry name" value="Jelly Rolls"/>
    <property type="match status" value="2"/>
</dbReference>
<sequence length="323" mass="36006">MEVLTMVAAAPLFLKAALHEKMWGGTKLREYGFKLPSERTGEAWIVSAHPHGPSTVTNGQFAGQTLGSVWQNHPELFGGHPVDEAFPLLVKILDANRDLSIQVHPDDQYAKLHGEKYGKTESWYILSATSDAKLYYGHTAKTEQELRDAVTSGHIDRILRTVPVKAGDFYYVPSGTLHALGTGIVALETQQSSDLTFRFYDFDRVDPATGKKRELQVKDALAVTNVPHRDPQIKQEVTRIAHATMTQLVNATYFAVEKVVVNGAAVLTQEHRYLIQTVVAGQGSLTVNQRQYRLTKGMSYILPNQIQDYELNGQMTLIESWAK</sequence>
<comment type="catalytic activity">
    <reaction evidence="1 7">
        <text>D-mannose 6-phosphate = D-fructose 6-phosphate</text>
        <dbReference type="Rhea" id="RHEA:12356"/>
        <dbReference type="ChEBI" id="CHEBI:58735"/>
        <dbReference type="ChEBI" id="CHEBI:61527"/>
        <dbReference type="EC" id="5.3.1.8"/>
    </reaction>
</comment>
<dbReference type="SUPFAM" id="SSF51182">
    <property type="entry name" value="RmlC-like cupins"/>
    <property type="match status" value="1"/>
</dbReference>
<dbReference type="Proteomes" id="UP000052013">
    <property type="component" value="Unassembled WGS sequence"/>
</dbReference>
<evidence type="ECO:0000313" key="13">
    <source>
        <dbReference type="Proteomes" id="UP000052013"/>
    </source>
</evidence>